<name>A0A5C6E6R1_9BACT</name>
<keyword evidence="1" id="KW-0472">Membrane</keyword>
<gene>
    <name evidence="2" type="ORF">Poly59_61520</name>
</gene>
<keyword evidence="1" id="KW-1133">Transmembrane helix</keyword>
<comment type="caution">
    <text evidence="2">The sequence shown here is derived from an EMBL/GenBank/DDBJ whole genome shotgun (WGS) entry which is preliminary data.</text>
</comment>
<keyword evidence="3" id="KW-1185">Reference proteome</keyword>
<organism evidence="2 3">
    <name type="scientific">Rubripirellula reticaptiva</name>
    <dbReference type="NCBI Taxonomy" id="2528013"/>
    <lineage>
        <taxon>Bacteria</taxon>
        <taxon>Pseudomonadati</taxon>
        <taxon>Planctomycetota</taxon>
        <taxon>Planctomycetia</taxon>
        <taxon>Pirellulales</taxon>
        <taxon>Pirellulaceae</taxon>
        <taxon>Rubripirellula</taxon>
    </lineage>
</organism>
<feature type="transmembrane region" description="Helical" evidence="1">
    <location>
        <begin position="135"/>
        <end position="157"/>
    </location>
</feature>
<feature type="transmembrane region" description="Helical" evidence="1">
    <location>
        <begin position="93"/>
        <end position="115"/>
    </location>
</feature>
<dbReference type="EMBL" id="SJPX01000010">
    <property type="protein sequence ID" value="TWU44480.1"/>
    <property type="molecule type" value="Genomic_DNA"/>
</dbReference>
<reference evidence="2 3" key="1">
    <citation type="submission" date="2019-02" db="EMBL/GenBank/DDBJ databases">
        <title>Deep-cultivation of Planctomycetes and their phenomic and genomic characterization uncovers novel biology.</title>
        <authorList>
            <person name="Wiegand S."/>
            <person name="Jogler M."/>
            <person name="Boedeker C."/>
            <person name="Pinto D."/>
            <person name="Vollmers J."/>
            <person name="Rivas-Marin E."/>
            <person name="Kohn T."/>
            <person name="Peeters S.H."/>
            <person name="Heuer A."/>
            <person name="Rast P."/>
            <person name="Oberbeckmann S."/>
            <person name="Bunk B."/>
            <person name="Jeske O."/>
            <person name="Meyerdierks A."/>
            <person name="Storesund J.E."/>
            <person name="Kallscheuer N."/>
            <person name="Luecker S."/>
            <person name="Lage O.M."/>
            <person name="Pohl T."/>
            <person name="Merkel B.J."/>
            <person name="Hornburger P."/>
            <person name="Mueller R.-W."/>
            <person name="Bruemmer F."/>
            <person name="Labrenz M."/>
            <person name="Spormann A.M."/>
            <person name="Op Den Camp H."/>
            <person name="Overmann J."/>
            <person name="Amann R."/>
            <person name="Jetten M.S.M."/>
            <person name="Mascher T."/>
            <person name="Medema M.H."/>
            <person name="Devos D.P."/>
            <person name="Kaster A.-K."/>
            <person name="Ovreas L."/>
            <person name="Rohde M."/>
            <person name="Galperin M.Y."/>
            <person name="Jogler C."/>
        </authorList>
    </citation>
    <scope>NUCLEOTIDE SEQUENCE [LARGE SCALE GENOMIC DNA]</scope>
    <source>
        <strain evidence="2 3">Poly59</strain>
    </source>
</reference>
<evidence type="ECO:0000256" key="1">
    <source>
        <dbReference type="SAM" id="Phobius"/>
    </source>
</evidence>
<feature type="transmembrane region" description="Helical" evidence="1">
    <location>
        <begin position="40"/>
        <end position="59"/>
    </location>
</feature>
<keyword evidence="1" id="KW-0812">Transmembrane</keyword>
<proteinExistence type="predicted"/>
<accession>A0A5C6E6R1</accession>
<sequence length="174" mass="19226">MGCYGAAVVAVFFCLQVNRRRPQNPTVIRRKIHERQQMQLTILQGIWATLYVAIALASFRYSTNILTSVTYAVCVLTFAGAAVLAFDRRSTPLVAFVLFGVASLTFSELFMPAVIPVMLALGTTTGSNEYNNLSSLMICHYCVIFAFVGYFFGLFVVRQRLGRTANTRANQDGG</sequence>
<evidence type="ECO:0000313" key="2">
    <source>
        <dbReference type="EMBL" id="TWU44480.1"/>
    </source>
</evidence>
<dbReference type="AlphaFoldDB" id="A0A5C6E6R1"/>
<dbReference type="Proteomes" id="UP000317977">
    <property type="component" value="Unassembled WGS sequence"/>
</dbReference>
<feature type="transmembrane region" description="Helical" evidence="1">
    <location>
        <begin position="65"/>
        <end position="86"/>
    </location>
</feature>
<protein>
    <submittedName>
        <fullName evidence="2">Uncharacterized protein</fullName>
    </submittedName>
</protein>
<evidence type="ECO:0000313" key="3">
    <source>
        <dbReference type="Proteomes" id="UP000317977"/>
    </source>
</evidence>